<dbReference type="GO" id="GO:0097163">
    <property type="term" value="F:sulfur carrier activity"/>
    <property type="evidence" value="ECO:0007669"/>
    <property type="project" value="TreeGrafter"/>
</dbReference>
<sequence>MLIYTILITSSLFHSEGSKSAFLFSNALMKKKNHFINNIFFYSHGALNGTNMMSSKINGINLVHEWYKFSKKFLITLNICSNSAQERGIISDEIAKELGFINGNLHSGFQLVGLGKLIKTMLKSDRLLQF</sequence>
<keyword evidence="4 5" id="KW-0808">Transferase</keyword>
<dbReference type="InterPro" id="IPR027396">
    <property type="entry name" value="DsrEFH-like"/>
</dbReference>
<reference evidence="5 6" key="1">
    <citation type="submission" date="2018-10" db="EMBL/GenBank/DDBJ databases">
        <title>Comparative functional genomics of the obligate endosymbiont Buchnera aphidicola.</title>
        <authorList>
            <person name="Chong R.A."/>
        </authorList>
    </citation>
    <scope>NUCLEOTIDE SEQUENCE [LARGE SCALE GENOMIC DNA]</scope>
    <source>
        <strain evidence="5 6">Tma</strain>
    </source>
</reference>
<dbReference type="Gene3D" id="3.40.1260.10">
    <property type="entry name" value="DsrEFH-like"/>
    <property type="match status" value="1"/>
</dbReference>
<evidence type="ECO:0000256" key="1">
    <source>
        <dbReference type="ARBA" id="ARBA00004496"/>
    </source>
</evidence>
<dbReference type="Pfam" id="PF02635">
    <property type="entry name" value="DsrE"/>
    <property type="match status" value="1"/>
</dbReference>
<protein>
    <submittedName>
        <fullName evidence="5">Sulfurtransferase complex subunit TusD</fullName>
    </submittedName>
</protein>
<keyword evidence="3" id="KW-0963">Cytoplasm</keyword>
<evidence type="ECO:0000256" key="3">
    <source>
        <dbReference type="ARBA" id="ARBA00022490"/>
    </source>
</evidence>
<evidence type="ECO:0000256" key="4">
    <source>
        <dbReference type="ARBA" id="ARBA00022679"/>
    </source>
</evidence>
<dbReference type="GO" id="GO:1990228">
    <property type="term" value="C:sulfurtransferase complex"/>
    <property type="evidence" value="ECO:0007669"/>
    <property type="project" value="TreeGrafter"/>
</dbReference>
<dbReference type="Proteomes" id="UP000298603">
    <property type="component" value="Chromosome"/>
</dbReference>
<dbReference type="InterPro" id="IPR017463">
    <property type="entry name" value="Sulphur_relay_TusD/DsrE"/>
</dbReference>
<keyword evidence="6" id="KW-1185">Reference proteome</keyword>
<dbReference type="NCBIfam" id="NF001237">
    <property type="entry name" value="PRK00207.1"/>
    <property type="match status" value="1"/>
</dbReference>
<evidence type="ECO:0000313" key="5">
    <source>
        <dbReference type="EMBL" id="QCI27344.1"/>
    </source>
</evidence>
<dbReference type="GO" id="GO:0002143">
    <property type="term" value="P:tRNA wobble position uridine thiolation"/>
    <property type="evidence" value="ECO:0007669"/>
    <property type="project" value="TreeGrafter"/>
</dbReference>
<gene>
    <name evidence="5" type="primary">tusD</name>
    <name evidence="5" type="ORF">D9V81_01860</name>
</gene>
<comment type="subcellular location">
    <subcellularLocation>
        <location evidence="1">Cytoplasm</location>
    </subcellularLocation>
</comment>
<dbReference type="RefSeq" id="WP_158349625.1">
    <property type="nucleotide sequence ID" value="NZ_CP032996.1"/>
</dbReference>
<dbReference type="InterPro" id="IPR003787">
    <property type="entry name" value="Sulphur_relay_DsrE/F-like"/>
</dbReference>
<evidence type="ECO:0000313" key="6">
    <source>
        <dbReference type="Proteomes" id="UP000298603"/>
    </source>
</evidence>
<dbReference type="PANTHER" id="PTHR34874">
    <property type="entry name" value="PROTEIN YCHN"/>
    <property type="match status" value="1"/>
</dbReference>
<evidence type="ECO:0000256" key="2">
    <source>
        <dbReference type="ARBA" id="ARBA00007067"/>
    </source>
</evidence>
<organism evidence="5 6">
    <name type="scientific">Buchnera aphidicola</name>
    <name type="common">Therioaphis trifolii</name>
    <dbReference type="NCBI Taxonomy" id="1241884"/>
    <lineage>
        <taxon>Bacteria</taxon>
        <taxon>Pseudomonadati</taxon>
        <taxon>Pseudomonadota</taxon>
        <taxon>Gammaproteobacteria</taxon>
        <taxon>Enterobacterales</taxon>
        <taxon>Erwiniaceae</taxon>
        <taxon>Buchnera</taxon>
    </lineage>
</organism>
<dbReference type="SUPFAM" id="SSF75169">
    <property type="entry name" value="DsrEFH-like"/>
    <property type="match status" value="1"/>
</dbReference>
<dbReference type="GO" id="GO:0016783">
    <property type="term" value="F:sulfurtransferase activity"/>
    <property type="evidence" value="ECO:0007669"/>
    <property type="project" value="InterPro"/>
</dbReference>
<dbReference type="EMBL" id="CP032996">
    <property type="protein sequence ID" value="QCI27344.1"/>
    <property type="molecule type" value="Genomic_DNA"/>
</dbReference>
<dbReference type="AlphaFoldDB" id="A0A4D6YN25"/>
<dbReference type="OrthoDB" id="9787483at2"/>
<proteinExistence type="inferred from homology"/>
<dbReference type="PANTHER" id="PTHR34874:SF3">
    <property type="entry name" value="SULFURTRANSFERASE TUSD"/>
    <property type="match status" value="1"/>
</dbReference>
<dbReference type="NCBIfam" id="TIGR03012">
    <property type="entry name" value="sulf_tusD_dsrE"/>
    <property type="match status" value="1"/>
</dbReference>
<comment type="similarity">
    <text evidence="2">Belongs to the DsrE/TusD family.</text>
</comment>
<name>A0A4D6YN25_9GAMM</name>
<accession>A0A4D6YN25</accession>